<protein>
    <submittedName>
        <fullName evidence="1">Uncharacterized protein</fullName>
    </submittedName>
</protein>
<comment type="caution">
    <text evidence="1">The sequence shown here is derived from an EMBL/GenBank/DDBJ whole genome shotgun (WGS) entry which is preliminary data.</text>
</comment>
<dbReference type="Gene3D" id="1.10.10.10">
    <property type="entry name" value="Winged helix-like DNA-binding domain superfamily/Winged helix DNA-binding domain"/>
    <property type="match status" value="1"/>
</dbReference>
<reference evidence="1 2" key="1">
    <citation type="journal article" date="2019" name="Int. J. Syst. Evol. Microbiol.">
        <title>The Global Catalogue of Microorganisms (GCM) 10K type strain sequencing project: providing services to taxonomists for standard genome sequencing and annotation.</title>
        <authorList>
            <consortium name="The Broad Institute Genomics Platform"/>
            <consortium name="The Broad Institute Genome Sequencing Center for Infectious Disease"/>
            <person name="Wu L."/>
            <person name="Ma J."/>
        </authorList>
    </citation>
    <scope>NUCLEOTIDE SEQUENCE [LARGE SCALE GENOMIC DNA]</scope>
    <source>
        <strain evidence="1 2">LMG 29247</strain>
    </source>
</reference>
<keyword evidence="2" id="KW-1185">Reference proteome</keyword>
<evidence type="ECO:0000313" key="2">
    <source>
        <dbReference type="Proteomes" id="UP001596383"/>
    </source>
</evidence>
<dbReference type="InterPro" id="IPR036388">
    <property type="entry name" value="WH-like_DNA-bd_sf"/>
</dbReference>
<sequence>MGGEFDDTSAASHFYSKHREHTGHEPEWERADLDVSLANYTHWNVFCDVCAETWSFSSDSEADAFMDEHATYTDHEATGITTESGTRVADVGDLKEVVTEFESATADGMPESLLFTLTDDLEISQSQLSSKIEKLKQLGEIYEPATGHLRTT</sequence>
<organism evidence="1 2">
    <name type="scientific">Natrinema soli</name>
    <dbReference type="NCBI Taxonomy" id="1930624"/>
    <lineage>
        <taxon>Archaea</taxon>
        <taxon>Methanobacteriati</taxon>
        <taxon>Methanobacteriota</taxon>
        <taxon>Stenosarchaea group</taxon>
        <taxon>Halobacteria</taxon>
        <taxon>Halobacteriales</taxon>
        <taxon>Natrialbaceae</taxon>
        <taxon>Natrinema</taxon>
    </lineage>
</organism>
<dbReference type="AlphaFoldDB" id="A0ABD5SI89"/>
<dbReference type="Proteomes" id="UP001596383">
    <property type="component" value="Unassembled WGS sequence"/>
</dbReference>
<accession>A0ABD5SI89</accession>
<evidence type="ECO:0000313" key="1">
    <source>
        <dbReference type="EMBL" id="MFC6764644.1"/>
    </source>
</evidence>
<name>A0ABD5SI89_9EURY</name>
<dbReference type="EMBL" id="JBHSWV010000095">
    <property type="protein sequence ID" value="MFC6764644.1"/>
    <property type="molecule type" value="Genomic_DNA"/>
</dbReference>
<gene>
    <name evidence="1" type="ORF">ACFQE6_06230</name>
</gene>
<proteinExistence type="predicted"/>